<reference evidence="1 2" key="1">
    <citation type="submission" date="2020-08" db="EMBL/GenBank/DDBJ databases">
        <title>Sequencing the genomes of 1000 actinobacteria strains.</title>
        <authorList>
            <person name="Klenk H.-P."/>
        </authorList>
    </citation>
    <scope>NUCLEOTIDE SEQUENCE [LARGE SCALE GENOMIC DNA]</scope>
    <source>
        <strain evidence="1 2">DSM 43768</strain>
    </source>
</reference>
<protein>
    <submittedName>
        <fullName evidence="1">Uncharacterized protein</fullName>
    </submittedName>
</protein>
<dbReference type="Pfam" id="PF03243">
    <property type="entry name" value="MerB"/>
    <property type="match status" value="1"/>
</dbReference>
<dbReference type="GO" id="GO:0018836">
    <property type="term" value="F:alkylmercury lyase activity"/>
    <property type="evidence" value="ECO:0007669"/>
    <property type="project" value="InterPro"/>
</dbReference>
<dbReference type="EMBL" id="JACHMI010000001">
    <property type="protein sequence ID" value="MBB6553598.1"/>
    <property type="molecule type" value="Genomic_DNA"/>
</dbReference>
<organism evidence="1 2">
    <name type="scientific">Nonomuraea rubra</name>
    <dbReference type="NCBI Taxonomy" id="46180"/>
    <lineage>
        <taxon>Bacteria</taxon>
        <taxon>Bacillati</taxon>
        <taxon>Actinomycetota</taxon>
        <taxon>Actinomycetes</taxon>
        <taxon>Streptosporangiales</taxon>
        <taxon>Streptosporangiaceae</taxon>
        <taxon>Nonomuraea</taxon>
    </lineage>
</organism>
<proteinExistence type="predicted"/>
<dbReference type="AlphaFoldDB" id="A0A7X0P1K8"/>
<dbReference type="InterPro" id="IPR004927">
    <property type="entry name" value="MerB"/>
</dbReference>
<evidence type="ECO:0000313" key="1">
    <source>
        <dbReference type="EMBL" id="MBB6553598.1"/>
    </source>
</evidence>
<accession>A0A7X0P1K8</accession>
<dbReference type="RefSeq" id="WP_312904087.1">
    <property type="nucleotide sequence ID" value="NZ_BAAAXY010000074.1"/>
</dbReference>
<dbReference type="Gene3D" id="3.30.450.410">
    <property type="match status" value="1"/>
</dbReference>
<comment type="caution">
    <text evidence="1">The sequence shown here is derived from an EMBL/GenBank/DDBJ whole genome shotgun (WGS) entry which is preliminary data.</text>
</comment>
<gene>
    <name evidence="1" type="ORF">HD593_008393</name>
</gene>
<sequence>MRQLCNLGNFFASREAAAAWQAAHPDGEVVPVAEEFEVVRLAMIELGWTAHR</sequence>
<evidence type="ECO:0000313" key="2">
    <source>
        <dbReference type="Proteomes" id="UP000565579"/>
    </source>
</evidence>
<keyword evidence="2" id="KW-1185">Reference proteome</keyword>
<name>A0A7X0P1K8_9ACTN</name>
<dbReference type="Proteomes" id="UP000565579">
    <property type="component" value="Unassembled WGS sequence"/>
</dbReference>
<dbReference type="InterPro" id="IPR053717">
    <property type="entry name" value="MerB_lyase_sf"/>
</dbReference>
<dbReference type="SUPFAM" id="SSF160387">
    <property type="entry name" value="NosL/MerB-like"/>
    <property type="match status" value="1"/>
</dbReference>